<evidence type="ECO:0000313" key="2">
    <source>
        <dbReference type="Proteomes" id="UP000296049"/>
    </source>
</evidence>
<sequence>MLGSKDYAGVGPHDGTEKLGPRRSVRETAYFLFKGAKSYTDVKIRKILPSVTLEDSEYVYLVRPYFVDRNGDFSKITGLLNSKYFTLKERKHSQKVQFYQSGLQQSLSKDLSSQMAETSLGKTGYEEAQLAYCNGLATPCCKHRNRRGCLADEIEFPMLKACPSRQSHKKYKTFHISVTDKYITSQEKANLWYKSLTDVVPCYCFETKTLLR</sequence>
<gene>
    <name evidence="1" type="ORF">Anapl_09931</name>
</gene>
<evidence type="ECO:0000313" key="1">
    <source>
        <dbReference type="EMBL" id="EOB09099.1"/>
    </source>
</evidence>
<dbReference type="Proteomes" id="UP000296049">
    <property type="component" value="Unassembled WGS sequence"/>
</dbReference>
<accession>R0LTH3</accession>
<name>R0LTH3_ANAPL</name>
<organism evidence="1 2">
    <name type="scientific">Anas platyrhynchos</name>
    <name type="common">Mallard</name>
    <name type="synonym">Anas boschas</name>
    <dbReference type="NCBI Taxonomy" id="8839"/>
    <lineage>
        <taxon>Eukaryota</taxon>
        <taxon>Metazoa</taxon>
        <taxon>Chordata</taxon>
        <taxon>Craniata</taxon>
        <taxon>Vertebrata</taxon>
        <taxon>Euteleostomi</taxon>
        <taxon>Archelosauria</taxon>
        <taxon>Archosauria</taxon>
        <taxon>Dinosauria</taxon>
        <taxon>Saurischia</taxon>
        <taxon>Theropoda</taxon>
        <taxon>Coelurosauria</taxon>
        <taxon>Aves</taxon>
        <taxon>Neognathae</taxon>
        <taxon>Galloanserae</taxon>
        <taxon>Anseriformes</taxon>
        <taxon>Anatidae</taxon>
        <taxon>Anatinae</taxon>
        <taxon>Anas</taxon>
    </lineage>
</organism>
<dbReference type="AlphaFoldDB" id="R0LTH3"/>
<keyword evidence="2" id="KW-1185">Reference proteome</keyword>
<reference evidence="2" key="1">
    <citation type="journal article" date="2013" name="Nat. Genet.">
        <title>The duck genome and transcriptome provide insight into an avian influenza virus reservoir species.</title>
        <authorList>
            <person name="Huang Y."/>
            <person name="Li Y."/>
            <person name="Burt D.W."/>
            <person name="Chen H."/>
            <person name="Zhang Y."/>
            <person name="Qian W."/>
            <person name="Kim H."/>
            <person name="Gan S."/>
            <person name="Zhao Y."/>
            <person name="Li J."/>
            <person name="Yi K."/>
            <person name="Feng H."/>
            <person name="Zhu P."/>
            <person name="Li B."/>
            <person name="Liu Q."/>
            <person name="Fairley S."/>
            <person name="Magor K.E."/>
            <person name="Du Z."/>
            <person name="Hu X."/>
            <person name="Goodman L."/>
            <person name="Tafer H."/>
            <person name="Vignal A."/>
            <person name="Lee T."/>
            <person name="Kim K.W."/>
            <person name="Sheng Z."/>
            <person name="An Y."/>
            <person name="Searle S."/>
            <person name="Herrero J."/>
            <person name="Groenen M.A."/>
            <person name="Crooijmans R.P."/>
            <person name="Faraut T."/>
            <person name="Cai Q."/>
            <person name="Webster R.G."/>
            <person name="Aldridge J.R."/>
            <person name="Warren W.C."/>
            <person name="Bartschat S."/>
            <person name="Kehr S."/>
            <person name="Marz M."/>
            <person name="Stadler P.F."/>
            <person name="Smith J."/>
            <person name="Kraus R.H."/>
            <person name="Zhao Y."/>
            <person name="Ren L."/>
            <person name="Fei J."/>
            <person name="Morisson M."/>
            <person name="Kaiser P."/>
            <person name="Griffin D.K."/>
            <person name="Rao M."/>
            <person name="Pitel F."/>
            <person name="Wang J."/>
            <person name="Li N."/>
        </authorList>
    </citation>
    <scope>NUCLEOTIDE SEQUENCE [LARGE SCALE GENOMIC DNA]</scope>
</reference>
<protein>
    <submittedName>
        <fullName evidence="1">Uncharacterized protein</fullName>
    </submittedName>
</protein>
<proteinExistence type="predicted"/>
<dbReference type="EMBL" id="KB742391">
    <property type="protein sequence ID" value="EOB09099.1"/>
    <property type="molecule type" value="Genomic_DNA"/>
</dbReference>